<dbReference type="OrthoDB" id="1924320at2759"/>
<comment type="caution">
    <text evidence="1">The sequence shown here is derived from an EMBL/GenBank/DDBJ whole genome shotgun (WGS) entry which is preliminary data.</text>
</comment>
<organism evidence="1 2">
    <name type="scientific">Gossypium australe</name>
    <dbReference type="NCBI Taxonomy" id="47621"/>
    <lineage>
        <taxon>Eukaryota</taxon>
        <taxon>Viridiplantae</taxon>
        <taxon>Streptophyta</taxon>
        <taxon>Embryophyta</taxon>
        <taxon>Tracheophyta</taxon>
        <taxon>Spermatophyta</taxon>
        <taxon>Magnoliopsida</taxon>
        <taxon>eudicotyledons</taxon>
        <taxon>Gunneridae</taxon>
        <taxon>Pentapetalae</taxon>
        <taxon>rosids</taxon>
        <taxon>malvids</taxon>
        <taxon>Malvales</taxon>
        <taxon>Malvaceae</taxon>
        <taxon>Malvoideae</taxon>
        <taxon>Gossypium</taxon>
    </lineage>
</organism>
<gene>
    <name evidence="1" type="ORF">EPI10_014270</name>
</gene>
<dbReference type="Proteomes" id="UP000325315">
    <property type="component" value="Unassembled WGS sequence"/>
</dbReference>
<sequence length="67" mass="7688">MLIHACHVRSSLCLPDYVTWTRVCVRYGTVSDTNLWRRQNAMLTISIDFHNIISSLELIVHRGSISS</sequence>
<keyword evidence="2" id="KW-1185">Reference proteome</keyword>
<proteinExistence type="predicted"/>
<name>A0A5B6VGW3_9ROSI</name>
<dbReference type="EMBL" id="SMMG02000006">
    <property type="protein sequence ID" value="KAA3468373.1"/>
    <property type="molecule type" value="Genomic_DNA"/>
</dbReference>
<evidence type="ECO:0000313" key="2">
    <source>
        <dbReference type="Proteomes" id="UP000325315"/>
    </source>
</evidence>
<evidence type="ECO:0000313" key="1">
    <source>
        <dbReference type="EMBL" id="KAA3468373.1"/>
    </source>
</evidence>
<reference evidence="2" key="1">
    <citation type="journal article" date="2019" name="Plant Biotechnol. J.">
        <title>Genome sequencing of the Australian wild diploid species Gossypium australe highlights disease resistance and delayed gland morphogenesis.</title>
        <authorList>
            <person name="Cai Y."/>
            <person name="Cai X."/>
            <person name="Wang Q."/>
            <person name="Wang P."/>
            <person name="Zhang Y."/>
            <person name="Cai C."/>
            <person name="Xu Y."/>
            <person name="Wang K."/>
            <person name="Zhou Z."/>
            <person name="Wang C."/>
            <person name="Geng S."/>
            <person name="Li B."/>
            <person name="Dong Q."/>
            <person name="Hou Y."/>
            <person name="Wang H."/>
            <person name="Ai P."/>
            <person name="Liu Z."/>
            <person name="Yi F."/>
            <person name="Sun M."/>
            <person name="An G."/>
            <person name="Cheng J."/>
            <person name="Zhang Y."/>
            <person name="Shi Q."/>
            <person name="Xie Y."/>
            <person name="Shi X."/>
            <person name="Chang Y."/>
            <person name="Huang F."/>
            <person name="Chen Y."/>
            <person name="Hong S."/>
            <person name="Mi L."/>
            <person name="Sun Q."/>
            <person name="Zhang L."/>
            <person name="Zhou B."/>
            <person name="Peng R."/>
            <person name="Zhang X."/>
            <person name="Liu F."/>
        </authorList>
    </citation>
    <scope>NUCLEOTIDE SEQUENCE [LARGE SCALE GENOMIC DNA]</scope>
    <source>
        <strain evidence="2">cv. PA1801</strain>
    </source>
</reference>
<accession>A0A5B6VGW3</accession>
<dbReference type="AlphaFoldDB" id="A0A5B6VGW3"/>
<protein>
    <submittedName>
        <fullName evidence="1">QWRF motif-containing protein 8</fullName>
    </submittedName>
</protein>